<protein>
    <submittedName>
        <fullName evidence="1">Uncharacterized protein</fullName>
    </submittedName>
</protein>
<organism evidence="1 2">
    <name type="scientific">Humitalea rosea</name>
    <dbReference type="NCBI Taxonomy" id="990373"/>
    <lineage>
        <taxon>Bacteria</taxon>
        <taxon>Pseudomonadati</taxon>
        <taxon>Pseudomonadota</taxon>
        <taxon>Alphaproteobacteria</taxon>
        <taxon>Acetobacterales</taxon>
        <taxon>Roseomonadaceae</taxon>
        <taxon>Humitalea</taxon>
    </lineage>
</organism>
<accession>A0A2W7I9M1</accession>
<gene>
    <name evidence="1" type="ORF">C8P66_117105</name>
</gene>
<keyword evidence="2" id="KW-1185">Reference proteome</keyword>
<reference evidence="1 2" key="1">
    <citation type="submission" date="2018-06" db="EMBL/GenBank/DDBJ databases">
        <title>Genomic Encyclopedia of Archaeal and Bacterial Type Strains, Phase II (KMG-II): from individual species to whole genera.</title>
        <authorList>
            <person name="Goeker M."/>
        </authorList>
    </citation>
    <scope>NUCLEOTIDE SEQUENCE [LARGE SCALE GENOMIC DNA]</scope>
    <source>
        <strain evidence="1 2">DSM 24525</strain>
    </source>
</reference>
<comment type="caution">
    <text evidence="1">The sequence shown here is derived from an EMBL/GenBank/DDBJ whole genome shotgun (WGS) entry which is preliminary data.</text>
</comment>
<dbReference type="Proteomes" id="UP000249688">
    <property type="component" value="Unassembled WGS sequence"/>
</dbReference>
<evidence type="ECO:0000313" key="1">
    <source>
        <dbReference type="EMBL" id="PZW43079.1"/>
    </source>
</evidence>
<dbReference type="EMBL" id="QKYU01000017">
    <property type="protein sequence ID" value="PZW43079.1"/>
    <property type="molecule type" value="Genomic_DNA"/>
</dbReference>
<name>A0A2W7I9M1_9PROT</name>
<proteinExistence type="predicted"/>
<sequence length="40" mass="4511">MLRQLEAEGLISRIREGTGRIPSVYAMPRLINITEGRSIL</sequence>
<evidence type="ECO:0000313" key="2">
    <source>
        <dbReference type="Proteomes" id="UP000249688"/>
    </source>
</evidence>
<dbReference type="AlphaFoldDB" id="A0A2W7I9M1"/>
<dbReference type="RefSeq" id="WP_281271353.1">
    <property type="nucleotide sequence ID" value="NZ_QKYU01000017.1"/>
</dbReference>